<evidence type="ECO:0000256" key="1">
    <source>
        <dbReference type="SAM" id="Phobius"/>
    </source>
</evidence>
<dbReference type="RefSeq" id="WP_194115752.1">
    <property type="nucleotide sequence ID" value="NZ_JADFUA010000003.1"/>
</dbReference>
<evidence type="ECO:0000313" key="4">
    <source>
        <dbReference type="Proteomes" id="UP000604481"/>
    </source>
</evidence>
<dbReference type="EMBL" id="JADFUA010000003">
    <property type="protein sequence ID" value="MBE9609243.1"/>
    <property type="molecule type" value="Genomic_DNA"/>
</dbReference>
<evidence type="ECO:0000256" key="2">
    <source>
        <dbReference type="SAM" id="SignalP"/>
    </source>
</evidence>
<reference evidence="3 4" key="1">
    <citation type="submission" date="2020-10" db="EMBL/GenBank/DDBJ databases">
        <title>The genome sequence of Chitinilyticum litopenaei 4Y14.</title>
        <authorList>
            <person name="Liu Y."/>
        </authorList>
    </citation>
    <scope>NUCLEOTIDE SEQUENCE [LARGE SCALE GENOMIC DNA]</scope>
    <source>
        <strain evidence="3 4">4Y14</strain>
    </source>
</reference>
<feature type="transmembrane region" description="Helical" evidence="1">
    <location>
        <begin position="252"/>
        <end position="278"/>
    </location>
</feature>
<dbReference type="InterPro" id="IPR018682">
    <property type="entry name" value="DUF2167_membr"/>
</dbReference>
<protein>
    <submittedName>
        <fullName evidence="3">DUF2167 domain-containing protein</fullName>
    </submittedName>
</protein>
<organism evidence="3 4">
    <name type="scientific">Chitinilyticum piscinae</name>
    <dbReference type="NCBI Taxonomy" id="2866724"/>
    <lineage>
        <taxon>Bacteria</taxon>
        <taxon>Pseudomonadati</taxon>
        <taxon>Pseudomonadota</taxon>
        <taxon>Betaproteobacteria</taxon>
        <taxon>Neisseriales</taxon>
        <taxon>Chitinibacteraceae</taxon>
        <taxon>Chitinilyticum</taxon>
    </lineage>
</organism>
<sequence>MGMMRLFAAGCLGLLLGVGHAQDVESAFKAAYAAAQRGPAEVTLIDQARLKLPAGYAFVPKAQALALLDAMGNTPGNDLLGMILPENDKANWFIDVSYEASGYIKDDDARDWNAEELLTSLKEGTEEGNKVRKERGIPEFEVIGWVEKPGYDTGSHRLVWSANTRNKNAPAGEEQGVNYNTYALGREGYISMNLVTGMSTVEAEKPVAKQLLGALEFNSGKRYEDFDASNDKVAEYGLAALVGGVAAKKMGLLAIIGAFLAKSIKLIGVAAIALIAAIKRFFGGKSQES</sequence>
<keyword evidence="2" id="KW-0732">Signal</keyword>
<feature type="chain" id="PRO_5035206754" evidence="2">
    <location>
        <begin position="22"/>
        <end position="289"/>
    </location>
</feature>
<dbReference type="Proteomes" id="UP000604481">
    <property type="component" value="Unassembled WGS sequence"/>
</dbReference>
<dbReference type="AlphaFoldDB" id="A0A8J7FGZ0"/>
<name>A0A8J7FGZ0_9NEIS</name>
<keyword evidence="4" id="KW-1185">Reference proteome</keyword>
<keyword evidence="1" id="KW-0472">Membrane</keyword>
<dbReference type="Pfam" id="PF09935">
    <property type="entry name" value="DUF2167"/>
    <property type="match status" value="1"/>
</dbReference>
<accession>A0A8J7FGZ0</accession>
<comment type="caution">
    <text evidence="3">The sequence shown here is derived from an EMBL/GenBank/DDBJ whole genome shotgun (WGS) entry which is preliminary data.</text>
</comment>
<evidence type="ECO:0000313" key="3">
    <source>
        <dbReference type="EMBL" id="MBE9609243.1"/>
    </source>
</evidence>
<keyword evidence="1" id="KW-1133">Transmembrane helix</keyword>
<keyword evidence="1" id="KW-0812">Transmembrane</keyword>
<gene>
    <name evidence="3" type="ORF">INR99_07770</name>
</gene>
<proteinExistence type="predicted"/>
<feature type="signal peptide" evidence="2">
    <location>
        <begin position="1"/>
        <end position="21"/>
    </location>
</feature>